<dbReference type="InterPro" id="IPR044823">
    <property type="entry name" value="ASIL1/2-like"/>
</dbReference>
<feature type="compositionally biased region" description="Low complexity" evidence="7">
    <location>
        <begin position="204"/>
        <end position="216"/>
    </location>
</feature>
<evidence type="ECO:0000256" key="1">
    <source>
        <dbReference type="ARBA" id="ARBA00004123"/>
    </source>
</evidence>
<protein>
    <submittedName>
        <fullName evidence="9">Predicted protein</fullName>
    </submittedName>
</protein>
<keyword evidence="3" id="KW-0175">Coiled coil</keyword>
<keyword evidence="6" id="KW-0539">Nucleus</keyword>
<feature type="compositionally biased region" description="Low complexity" evidence="7">
    <location>
        <begin position="166"/>
        <end position="176"/>
    </location>
</feature>
<keyword evidence="5" id="KW-0804">Transcription</keyword>
<evidence type="ECO:0000313" key="9">
    <source>
        <dbReference type="EMBL" id="BAJ87392.1"/>
    </source>
</evidence>
<evidence type="ECO:0000256" key="3">
    <source>
        <dbReference type="ARBA" id="ARBA00023054"/>
    </source>
</evidence>
<evidence type="ECO:0000259" key="8">
    <source>
        <dbReference type="Pfam" id="PF13837"/>
    </source>
</evidence>
<reference evidence="9" key="1">
    <citation type="journal article" date="2011" name="Plant Physiol.">
        <title>Comprehensive sequence analysis of 24,783 barley full-length cDNAs derived from 12 clone libraries.</title>
        <authorList>
            <person name="Matsumoto T."/>
            <person name="Tanaka T."/>
            <person name="Sakai H."/>
            <person name="Amano N."/>
            <person name="Kanamori H."/>
            <person name="Kurita K."/>
            <person name="Kikuta A."/>
            <person name="Kamiya K."/>
            <person name="Yamamoto M."/>
            <person name="Ikawa H."/>
            <person name="Fujii N."/>
            <person name="Hori K."/>
            <person name="Itoh T."/>
            <person name="Sato K."/>
        </authorList>
    </citation>
    <scope>NUCLEOTIDE SEQUENCE</scope>
    <source>
        <tissue evidence="9">Shoot</tissue>
    </source>
</reference>
<dbReference type="PANTHER" id="PTHR31307:SF12">
    <property type="entry name" value="OS02G0565000 PROTEIN"/>
    <property type="match status" value="1"/>
</dbReference>
<evidence type="ECO:0000256" key="5">
    <source>
        <dbReference type="ARBA" id="ARBA00023163"/>
    </source>
</evidence>
<accession>F2CX21</accession>
<dbReference type="Pfam" id="PF13837">
    <property type="entry name" value="Myb_DNA-bind_4"/>
    <property type="match status" value="1"/>
</dbReference>
<dbReference type="FunFam" id="1.10.10.60:FF:000104">
    <property type="entry name" value="trihelix transcription factor ASIL2"/>
    <property type="match status" value="1"/>
</dbReference>
<feature type="region of interest" description="Disordered" evidence="7">
    <location>
        <begin position="1"/>
        <end position="68"/>
    </location>
</feature>
<evidence type="ECO:0000256" key="2">
    <source>
        <dbReference type="ARBA" id="ARBA00023015"/>
    </source>
</evidence>
<sequence>MDDDGAASPSPSPSQSPSRSPSPLPIADPVTVAAVPPGQLALAIPIHKHGPSNSGGGGGGGREDAWSDGATSTLIDAWGERFVALGRGSLRHPQWQEVAEVVSSRDGYSNSPKSDVQCKNRIDTLKKKYKVEKAKSDSSWPFFDRLDFLLAPVQKLGCSSGGAAGNSGSSNPSNRGVAPMAPRVNFPQRTRTAFPSSAMKRRLPSLPQASASSESSDGFPPEPLAEAVNGKRQSLEESANGADSSDRAQGLRDLAQAIRRLGQAYERVEFSKGEHELRMERNRLDAARELEDQRVQFFLKMQMEISKANNGAPLAVALAAAAMVGNSASIAADGNSTAAADGNGSRRASMATDVMASSNHHVRYRVKDDRHHHASQRPSYLYDQNNAAAVDGRGTGTGSDSGNKEDEEEIEDEEEESQ</sequence>
<keyword evidence="4" id="KW-0238">DNA-binding</keyword>
<feature type="domain" description="Myb/SANT-like DNA-binding" evidence="8">
    <location>
        <begin position="64"/>
        <end position="148"/>
    </location>
</feature>
<comment type="subcellular location">
    <subcellularLocation>
        <location evidence="1">Nucleus</location>
    </subcellularLocation>
</comment>
<proteinExistence type="evidence at transcript level"/>
<feature type="region of interest" description="Disordered" evidence="7">
    <location>
        <begin position="334"/>
        <end position="418"/>
    </location>
</feature>
<feature type="compositionally biased region" description="Pro residues" evidence="7">
    <location>
        <begin position="10"/>
        <end position="26"/>
    </location>
</feature>
<dbReference type="PANTHER" id="PTHR31307">
    <property type="entry name" value="TRIHELIX TRANSCRIPTION FACTOR ASIL2"/>
    <property type="match status" value="1"/>
</dbReference>
<dbReference type="EMBL" id="AK356174">
    <property type="protein sequence ID" value="BAJ87392.1"/>
    <property type="molecule type" value="mRNA"/>
</dbReference>
<feature type="compositionally biased region" description="Polar residues" evidence="7">
    <location>
        <begin position="376"/>
        <end position="387"/>
    </location>
</feature>
<keyword evidence="2" id="KW-0805">Transcription regulation</keyword>
<evidence type="ECO:0000256" key="6">
    <source>
        <dbReference type="ARBA" id="ARBA00023242"/>
    </source>
</evidence>
<dbReference type="GO" id="GO:0005634">
    <property type="term" value="C:nucleus"/>
    <property type="evidence" value="ECO:0007669"/>
    <property type="project" value="UniProtKB-SubCell"/>
</dbReference>
<organism evidence="9">
    <name type="scientific">Hordeum vulgare subsp. vulgare</name>
    <name type="common">Domesticated barley</name>
    <dbReference type="NCBI Taxonomy" id="112509"/>
    <lineage>
        <taxon>Eukaryota</taxon>
        <taxon>Viridiplantae</taxon>
        <taxon>Streptophyta</taxon>
        <taxon>Embryophyta</taxon>
        <taxon>Tracheophyta</taxon>
        <taxon>Spermatophyta</taxon>
        <taxon>Magnoliopsida</taxon>
        <taxon>Liliopsida</taxon>
        <taxon>Poales</taxon>
        <taxon>Poaceae</taxon>
        <taxon>BOP clade</taxon>
        <taxon>Pooideae</taxon>
        <taxon>Triticodae</taxon>
        <taxon>Triticeae</taxon>
        <taxon>Hordeinae</taxon>
        <taxon>Hordeum</taxon>
    </lineage>
</organism>
<feature type="region of interest" description="Disordered" evidence="7">
    <location>
        <begin position="159"/>
        <end position="249"/>
    </location>
</feature>
<feature type="compositionally biased region" description="Acidic residues" evidence="7">
    <location>
        <begin position="405"/>
        <end position="418"/>
    </location>
</feature>
<evidence type="ECO:0000256" key="4">
    <source>
        <dbReference type="ARBA" id="ARBA00023125"/>
    </source>
</evidence>
<dbReference type="Gene3D" id="1.10.10.60">
    <property type="entry name" value="Homeodomain-like"/>
    <property type="match status" value="1"/>
</dbReference>
<name>F2CX21_HORVV</name>
<dbReference type="GO" id="GO:0003677">
    <property type="term" value="F:DNA binding"/>
    <property type="evidence" value="ECO:0007669"/>
    <property type="project" value="UniProtKB-KW"/>
</dbReference>
<dbReference type="InterPro" id="IPR044822">
    <property type="entry name" value="Myb_DNA-bind_4"/>
</dbReference>
<dbReference type="AlphaFoldDB" id="F2CX21"/>
<evidence type="ECO:0000256" key="7">
    <source>
        <dbReference type="SAM" id="MobiDB-lite"/>
    </source>
</evidence>